<dbReference type="InterPro" id="IPR006094">
    <property type="entry name" value="Oxid_FAD_bind_N"/>
</dbReference>
<keyword evidence="3" id="KW-0560">Oxidoreductase</keyword>
<dbReference type="GO" id="GO:0016491">
    <property type="term" value="F:oxidoreductase activity"/>
    <property type="evidence" value="ECO:0007669"/>
    <property type="project" value="UniProtKB-KW"/>
</dbReference>
<feature type="domain" description="FAD-binding PCMH-type" evidence="4">
    <location>
        <begin position="7"/>
        <end position="174"/>
    </location>
</feature>
<keyword evidence="5" id="KW-0614">Plasmid</keyword>
<dbReference type="Proteomes" id="UP000092691">
    <property type="component" value="Plasmid unnamed2"/>
</dbReference>
<evidence type="ECO:0000313" key="6">
    <source>
        <dbReference type="Proteomes" id="UP000092691"/>
    </source>
</evidence>
<dbReference type="InterPro" id="IPR036318">
    <property type="entry name" value="FAD-bd_PCMH-like_sf"/>
</dbReference>
<dbReference type="PANTHER" id="PTHR13878">
    <property type="entry name" value="GULONOLACTONE OXIDASE"/>
    <property type="match status" value="1"/>
</dbReference>
<name>A0A1B1CM11_RHILE</name>
<dbReference type="AlphaFoldDB" id="A0A1B1CM11"/>
<sequence length="440" mass="47821">MEGWGRYPRHDSEVLDCRLPEALPGTVSSRAGLIARGNGRSYGDAAIGEHLTLTCGALSRMKSFDQVDASLTVEGGVMLSEILRSFIPRGYFPPVVPGTKFVTVGGMIASDVHGKNHHRDGGFGDHVREIKLVIASGEILTCSRTQNSELFFATLGGMGLTGIIAEATFRLRPISTGWIVQKTVVTENLGDTLQALKQTDDATYSVAWIDCLSRGASLGRSLIFVGEHASPSDIAQMPKAALLPPFKAARFSLPVDLPGWALNRTSVSAFNDLYYRAGARKAARVSLVHWDSYFFPLDGLLEWNRLYGKRGFLQHQCVVPDENALAVLSSMLDRFALSGKASFLAVLKRLRGGAGLLSFPAPGYTLALDLPVAPDVFQLLDEIDKLVVAAGGRLYLAKDARQSRHTFEAGYPQLQAFKELRRTTGADRHFSSQLGKRLGI</sequence>
<dbReference type="OrthoDB" id="143770at2"/>
<evidence type="ECO:0000313" key="5">
    <source>
        <dbReference type="EMBL" id="ANP90766.1"/>
    </source>
</evidence>
<dbReference type="InterPro" id="IPR016166">
    <property type="entry name" value="FAD-bd_PCMH"/>
</dbReference>
<keyword evidence="2" id="KW-0274">FAD</keyword>
<dbReference type="PANTHER" id="PTHR13878:SF53">
    <property type="entry name" value="CYTOKININ DEHYDROGENASE 6"/>
    <property type="match status" value="1"/>
</dbReference>
<evidence type="ECO:0000259" key="4">
    <source>
        <dbReference type="PROSITE" id="PS51387"/>
    </source>
</evidence>
<dbReference type="Gene3D" id="3.30.465.10">
    <property type="match status" value="1"/>
</dbReference>
<dbReference type="PROSITE" id="PS51387">
    <property type="entry name" value="FAD_PCMH"/>
    <property type="match status" value="1"/>
</dbReference>
<dbReference type="EMBL" id="CP016289">
    <property type="protein sequence ID" value="ANP90766.1"/>
    <property type="molecule type" value="Genomic_DNA"/>
</dbReference>
<dbReference type="InterPro" id="IPR016169">
    <property type="entry name" value="FAD-bd_PCMH_sub2"/>
</dbReference>
<protein>
    <submittedName>
        <fullName evidence="5">Oxidoreductase</fullName>
    </submittedName>
</protein>
<dbReference type="Pfam" id="PF01565">
    <property type="entry name" value="FAD_binding_4"/>
    <property type="match status" value="1"/>
</dbReference>
<dbReference type="InterPro" id="IPR050432">
    <property type="entry name" value="FAD-linked_Oxidoreductases_BP"/>
</dbReference>
<evidence type="ECO:0000256" key="1">
    <source>
        <dbReference type="ARBA" id="ARBA00005466"/>
    </source>
</evidence>
<gene>
    <name evidence="5" type="ORF">BA011_30790</name>
</gene>
<geneLocation type="plasmid" evidence="5 6">
    <name>unnamed2</name>
</geneLocation>
<accession>A0A1B1CM11</accession>
<evidence type="ECO:0000256" key="3">
    <source>
        <dbReference type="ARBA" id="ARBA00023002"/>
    </source>
</evidence>
<organism evidence="5 6">
    <name type="scientific">Rhizobium leguminosarum</name>
    <dbReference type="NCBI Taxonomy" id="384"/>
    <lineage>
        <taxon>Bacteria</taxon>
        <taxon>Pseudomonadati</taxon>
        <taxon>Pseudomonadota</taxon>
        <taxon>Alphaproteobacteria</taxon>
        <taxon>Hyphomicrobiales</taxon>
        <taxon>Rhizobiaceae</taxon>
        <taxon>Rhizobium/Agrobacterium group</taxon>
        <taxon>Rhizobium</taxon>
    </lineage>
</organism>
<proteinExistence type="inferred from homology"/>
<keyword evidence="2" id="KW-0285">Flavoprotein</keyword>
<dbReference type="SUPFAM" id="SSF56176">
    <property type="entry name" value="FAD-binding/transporter-associated domain-like"/>
    <property type="match status" value="1"/>
</dbReference>
<reference evidence="5 6" key="1">
    <citation type="submission" date="2016-06" db="EMBL/GenBank/DDBJ databases">
        <title>Microsymbionts genomes from the relict species Vavilovia formosa.</title>
        <authorList>
            <person name="Chirak E."/>
            <person name="Kimeklis A."/>
            <person name="Andronov E."/>
        </authorList>
    </citation>
    <scope>NUCLEOTIDE SEQUENCE [LARGE SCALE GENOMIC DNA]</scope>
    <source>
        <strain evidence="5 6">Vaf10</strain>
        <plasmid evidence="6">Plasmid unnamed2</plasmid>
    </source>
</reference>
<comment type="similarity">
    <text evidence="1">Belongs to the oxygen-dependent FAD-linked oxidoreductase family.</text>
</comment>
<dbReference type="GO" id="GO:0071949">
    <property type="term" value="F:FAD binding"/>
    <property type="evidence" value="ECO:0007669"/>
    <property type="project" value="InterPro"/>
</dbReference>
<evidence type="ECO:0000256" key="2">
    <source>
        <dbReference type="ARBA" id="ARBA00022827"/>
    </source>
</evidence>